<dbReference type="Pfam" id="PF01555">
    <property type="entry name" value="N6_N4_Mtase"/>
    <property type="match status" value="1"/>
</dbReference>
<organism evidence="9 10">
    <name type="scientific">Rhizobium aquaticum</name>
    <dbReference type="NCBI Taxonomy" id="1549636"/>
    <lineage>
        <taxon>Bacteria</taxon>
        <taxon>Pseudomonadati</taxon>
        <taxon>Pseudomonadota</taxon>
        <taxon>Alphaproteobacteria</taxon>
        <taxon>Hyphomicrobiales</taxon>
        <taxon>Rhizobiaceae</taxon>
        <taxon>Rhizobium/Agrobacterium group</taxon>
        <taxon>Rhizobium</taxon>
    </lineage>
</organism>
<dbReference type="RefSeq" id="WP_354557233.1">
    <property type="nucleotide sequence ID" value="NZ_JBEPMB010000004.1"/>
</dbReference>
<feature type="region of interest" description="Disordered" evidence="7">
    <location>
        <begin position="540"/>
        <end position="571"/>
    </location>
</feature>
<comment type="caution">
    <text evidence="9">The sequence shown here is derived from an EMBL/GenBank/DDBJ whole genome shotgun (WGS) entry which is preliminary data.</text>
</comment>
<keyword evidence="4 9" id="KW-0808">Transferase</keyword>
<dbReference type="GO" id="GO:0009007">
    <property type="term" value="F:site-specific DNA-methyltransferase (adenine-specific) activity"/>
    <property type="evidence" value="ECO:0007669"/>
    <property type="project" value="UniProtKB-EC"/>
</dbReference>
<evidence type="ECO:0000256" key="7">
    <source>
        <dbReference type="SAM" id="MobiDB-lite"/>
    </source>
</evidence>
<evidence type="ECO:0000256" key="1">
    <source>
        <dbReference type="ARBA" id="ARBA00006594"/>
    </source>
</evidence>
<evidence type="ECO:0000313" key="9">
    <source>
        <dbReference type="EMBL" id="MET3614759.1"/>
    </source>
</evidence>
<dbReference type="Proteomes" id="UP001549047">
    <property type="component" value="Unassembled WGS sequence"/>
</dbReference>
<dbReference type="InterPro" id="IPR029063">
    <property type="entry name" value="SAM-dependent_MTases_sf"/>
</dbReference>
<proteinExistence type="inferred from homology"/>
<comment type="catalytic activity">
    <reaction evidence="6">
        <text>a 2'-deoxyadenosine in DNA + S-adenosyl-L-methionine = an N(6)-methyl-2'-deoxyadenosine in DNA + S-adenosyl-L-homocysteine + H(+)</text>
        <dbReference type="Rhea" id="RHEA:15197"/>
        <dbReference type="Rhea" id="RHEA-COMP:12418"/>
        <dbReference type="Rhea" id="RHEA-COMP:12419"/>
        <dbReference type="ChEBI" id="CHEBI:15378"/>
        <dbReference type="ChEBI" id="CHEBI:57856"/>
        <dbReference type="ChEBI" id="CHEBI:59789"/>
        <dbReference type="ChEBI" id="CHEBI:90615"/>
        <dbReference type="ChEBI" id="CHEBI:90616"/>
        <dbReference type="EC" id="2.1.1.72"/>
    </reaction>
</comment>
<evidence type="ECO:0000259" key="8">
    <source>
        <dbReference type="Pfam" id="PF01555"/>
    </source>
</evidence>
<comment type="similarity">
    <text evidence="1">Belongs to the N(4)/N(6)-methyltransferase family.</text>
</comment>
<keyword evidence="10" id="KW-1185">Reference proteome</keyword>
<evidence type="ECO:0000256" key="6">
    <source>
        <dbReference type="ARBA" id="ARBA00047942"/>
    </source>
</evidence>
<feature type="domain" description="DNA methylase N-4/N-6" evidence="8">
    <location>
        <begin position="69"/>
        <end position="374"/>
    </location>
</feature>
<sequence>MNKKTRLELTWVGKDERPKLEPRILVEDQEISRHARARWSDEDIFDNLLIQGDNLLALKALEASHSGGVKFIYIDPPYNTGSAFEHYEDGLEHSIWLSMMQERVRLLHKLLASDGCFFVQADDNEAHYLKVICDEIFGRRNFISTFIWRKVDSPNDNKVAVTPDHEFIFGYAKDISLAKLRQKPDDSLIEAYRGPDQEGRYYRDRLLKKNGKNSLRSDRPTMYFPVPGPDGNDVLPIHDDGREARWALGKAAVDQLIKDGKLIWKERGDDELSKWVPYTREYARDNPTRPYNSIWADLPTTRQSKAHQKELFGPGQEFSTPKPEELIERLILMCTSVGDVVLDSFAGSGTTGAVAHKMGRRWIMVELGDHAITHIVPRLEKVINGGDPGGVTAVTGWKGGGGFRFYRLAPSLLEKDRFGNWVISRDYNGTMLAEALCQHLGFIYAPSQDPAEYWRHGYSTETDFIYVTTQSLTYEALKRLSEEVGPKRTLLVCCKAFNAKEDSFDNLTIKKIPHSILAKCEWGRDDYSLRIANLPVQERWEDADEPEHALPESKPHKSEGSLPLFDMGGDE</sequence>
<evidence type="ECO:0000256" key="5">
    <source>
        <dbReference type="ARBA" id="ARBA00022691"/>
    </source>
</evidence>
<gene>
    <name evidence="9" type="ORF">ABID16_003096</name>
</gene>
<dbReference type="PRINTS" id="PR00506">
    <property type="entry name" value="D21N6MTFRASE"/>
</dbReference>
<keyword evidence="5" id="KW-0949">S-adenosyl-L-methionine</keyword>
<dbReference type="SUPFAM" id="SSF53335">
    <property type="entry name" value="S-adenosyl-L-methionine-dependent methyltransferases"/>
    <property type="match status" value="1"/>
</dbReference>
<dbReference type="InterPro" id="IPR002295">
    <property type="entry name" value="N4/N6-MTase_EcoPI_Mod-like"/>
</dbReference>
<dbReference type="GO" id="GO:0032259">
    <property type="term" value="P:methylation"/>
    <property type="evidence" value="ECO:0007669"/>
    <property type="project" value="UniProtKB-KW"/>
</dbReference>
<dbReference type="InterPro" id="IPR002052">
    <property type="entry name" value="DNA_methylase_N6_adenine_CS"/>
</dbReference>
<evidence type="ECO:0000256" key="3">
    <source>
        <dbReference type="ARBA" id="ARBA00022603"/>
    </source>
</evidence>
<accession>A0ABV2J1X0</accession>
<evidence type="ECO:0000313" key="10">
    <source>
        <dbReference type="Proteomes" id="UP001549047"/>
    </source>
</evidence>
<dbReference type="Gene3D" id="3.40.50.150">
    <property type="entry name" value="Vaccinia Virus protein VP39"/>
    <property type="match status" value="1"/>
</dbReference>
<name>A0ABV2J1X0_9HYPH</name>
<evidence type="ECO:0000256" key="4">
    <source>
        <dbReference type="ARBA" id="ARBA00022679"/>
    </source>
</evidence>
<dbReference type="InterPro" id="IPR002941">
    <property type="entry name" value="DNA_methylase_N4/N6"/>
</dbReference>
<evidence type="ECO:0000256" key="2">
    <source>
        <dbReference type="ARBA" id="ARBA00011900"/>
    </source>
</evidence>
<feature type="compositionally biased region" description="Basic and acidic residues" evidence="7">
    <location>
        <begin position="546"/>
        <end position="559"/>
    </location>
</feature>
<reference evidence="9 10" key="1">
    <citation type="submission" date="2024-06" db="EMBL/GenBank/DDBJ databases">
        <title>Genomic Encyclopedia of Type Strains, Phase IV (KMG-IV): sequencing the most valuable type-strain genomes for metagenomic binning, comparative biology and taxonomic classification.</title>
        <authorList>
            <person name="Goeker M."/>
        </authorList>
    </citation>
    <scope>NUCLEOTIDE SEQUENCE [LARGE SCALE GENOMIC DNA]</scope>
    <source>
        <strain evidence="9 10">DSM 29780</strain>
    </source>
</reference>
<keyword evidence="3 9" id="KW-0489">Methyltransferase</keyword>
<dbReference type="EMBL" id="JBEPMB010000004">
    <property type="protein sequence ID" value="MET3614759.1"/>
    <property type="molecule type" value="Genomic_DNA"/>
</dbReference>
<protein>
    <recommendedName>
        <fullName evidence="2">site-specific DNA-methyltransferase (adenine-specific)</fullName>
        <ecNumber evidence="2">2.1.1.72</ecNumber>
    </recommendedName>
</protein>
<dbReference type="PIRSF" id="PIRSF015855">
    <property type="entry name" value="TypeIII_Mtase_mKpnI"/>
    <property type="match status" value="1"/>
</dbReference>
<dbReference type="PROSITE" id="PS00092">
    <property type="entry name" value="N6_MTASE"/>
    <property type="match status" value="1"/>
</dbReference>
<dbReference type="EC" id="2.1.1.72" evidence="2"/>